<feature type="compositionally biased region" description="Polar residues" evidence="2">
    <location>
        <begin position="1024"/>
        <end position="1038"/>
    </location>
</feature>
<dbReference type="PANTHER" id="PTHR36721:SF15">
    <property type="entry name" value="EN_SPM-LIKE TRANSPOSON PROTEIN"/>
    <property type="match status" value="1"/>
</dbReference>
<dbReference type="PANTHER" id="PTHR36721">
    <property type="entry name" value="PROLINE-RICH FAMILY PROTEIN"/>
    <property type="match status" value="1"/>
</dbReference>
<evidence type="ECO:0000313" key="3">
    <source>
        <dbReference type="EMBL" id="CEL75669.1"/>
    </source>
</evidence>
<evidence type="ECO:0000256" key="2">
    <source>
        <dbReference type="SAM" id="MobiDB-lite"/>
    </source>
</evidence>
<feature type="compositionally biased region" description="Low complexity" evidence="2">
    <location>
        <begin position="766"/>
        <end position="780"/>
    </location>
</feature>
<feature type="compositionally biased region" description="Low complexity" evidence="2">
    <location>
        <begin position="788"/>
        <end position="811"/>
    </location>
</feature>
<feature type="compositionally biased region" description="Pro residues" evidence="2">
    <location>
        <begin position="31"/>
        <end position="44"/>
    </location>
</feature>
<feature type="region of interest" description="Disordered" evidence="2">
    <location>
        <begin position="22"/>
        <end position="51"/>
    </location>
</feature>
<feature type="compositionally biased region" description="Basic and acidic residues" evidence="2">
    <location>
        <begin position="468"/>
        <end position="483"/>
    </location>
</feature>
<feature type="region of interest" description="Disordered" evidence="2">
    <location>
        <begin position="1386"/>
        <end position="1407"/>
    </location>
</feature>
<feature type="region of interest" description="Disordered" evidence="2">
    <location>
        <begin position="762"/>
        <end position="815"/>
    </location>
</feature>
<dbReference type="EMBL" id="LN714499">
    <property type="protein sequence ID" value="CEL75669.1"/>
    <property type="molecule type" value="Genomic_DNA"/>
</dbReference>
<feature type="compositionally biased region" description="Basic and acidic residues" evidence="2">
    <location>
        <begin position="490"/>
        <end position="499"/>
    </location>
</feature>
<feature type="compositionally biased region" description="Low complexity" evidence="2">
    <location>
        <begin position="716"/>
        <end position="731"/>
    </location>
</feature>
<feature type="compositionally biased region" description="Basic and acidic residues" evidence="2">
    <location>
        <begin position="1242"/>
        <end position="1256"/>
    </location>
</feature>
<feature type="region of interest" description="Disordered" evidence="2">
    <location>
        <begin position="1125"/>
        <end position="1168"/>
    </location>
</feature>
<feature type="compositionally biased region" description="Low complexity" evidence="2">
    <location>
        <begin position="1540"/>
        <end position="1551"/>
    </location>
</feature>
<protein>
    <submittedName>
        <fullName evidence="3">Uncharacterized protein</fullName>
    </submittedName>
</protein>
<feature type="region of interest" description="Disordered" evidence="2">
    <location>
        <begin position="352"/>
        <end position="406"/>
    </location>
</feature>
<feature type="compositionally biased region" description="Basic and acidic residues" evidence="2">
    <location>
        <begin position="352"/>
        <end position="386"/>
    </location>
</feature>
<proteinExistence type="predicted"/>
<feature type="region of interest" description="Disordered" evidence="2">
    <location>
        <begin position="1002"/>
        <end position="1042"/>
    </location>
</feature>
<evidence type="ECO:0000256" key="1">
    <source>
        <dbReference type="SAM" id="Coils"/>
    </source>
</evidence>
<feature type="region of interest" description="Disordered" evidence="2">
    <location>
        <begin position="421"/>
        <end position="444"/>
    </location>
</feature>
<feature type="compositionally biased region" description="Basic and acidic residues" evidence="2">
    <location>
        <begin position="1128"/>
        <end position="1156"/>
    </location>
</feature>
<feature type="coiled-coil region" evidence="1">
    <location>
        <begin position="196"/>
        <end position="223"/>
    </location>
</feature>
<feature type="compositionally biased region" description="Low complexity" evidence="2">
    <location>
        <begin position="565"/>
        <end position="574"/>
    </location>
</feature>
<feature type="region of interest" description="Disordered" evidence="2">
    <location>
        <begin position="691"/>
        <end position="745"/>
    </location>
</feature>
<feature type="region of interest" description="Disordered" evidence="2">
    <location>
        <begin position="565"/>
        <end position="661"/>
    </location>
</feature>
<gene>
    <name evidence="3" type="ORF">BN1205_109070</name>
</gene>
<feature type="compositionally biased region" description="Basic and acidic residues" evidence="2">
    <location>
        <begin position="584"/>
        <end position="599"/>
    </location>
</feature>
<feature type="compositionally biased region" description="Basic and acidic residues" evidence="2">
    <location>
        <begin position="618"/>
        <end position="635"/>
    </location>
</feature>
<feature type="region of interest" description="Disordered" evidence="2">
    <location>
        <begin position="1532"/>
        <end position="1551"/>
    </location>
</feature>
<feature type="region of interest" description="Disordered" evidence="2">
    <location>
        <begin position="462"/>
        <end position="511"/>
    </location>
</feature>
<feature type="region of interest" description="Disordered" evidence="2">
    <location>
        <begin position="1461"/>
        <end position="1500"/>
    </location>
</feature>
<feature type="region of interest" description="Disordered" evidence="2">
    <location>
        <begin position="1210"/>
        <end position="1256"/>
    </location>
</feature>
<name>A0A0F7UZM8_TOXGV</name>
<accession>A0A0F7UZM8</accession>
<keyword evidence="1" id="KW-0175">Coiled coil</keyword>
<reference evidence="3" key="1">
    <citation type="journal article" date="2015" name="PLoS ONE">
        <title>Comprehensive Evaluation of Toxoplasma gondii VEG and Neospora caninum LIV Genomes with Tachyzoite Stage Transcriptome and Proteome Defines Novel Transcript Features.</title>
        <authorList>
            <person name="Ramaprasad A."/>
            <person name="Mourier T."/>
            <person name="Naeem R."/>
            <person name="Malas T.B."/>
            <person name="Moussa E."/>
            <person name="Panigrahi A."/>
            <person name="Vermont S.J."/>
            <person name="Otto T.D."/>
            <person name="Wastling J."/>
            <person name="Pain A."/>
        </authorList>
    </citation>
    <scope>NUCLEOTIDE SEQUENCE</scope>
    <source>
        <strain evidence="3">VEG</strain>
    </source>
</reference>
<sequence length="1551" mass="167513">MAPRLSSSLSVCDRWSKRRVCSSRVSSSLPPYSPFPAPRSPSPLSPTLSSPSCSPPSCSPPFCSPPDAPCSSSLSSLLPCAVLFSHSPFSRYLSSRSLPVSSPSSCSSSSLPSCDAGDSARRRARERRLCGGLQHRESQEVLSAFRENSRQSSVHSLLALMATDVHKLSDVQIAACMQAVAACYVSSLRRAQGRLRERHLEGCRELEREIAGKERAARKEQRCATDGEALRRHTFWHRCVGKILKGDLILKTRLCLLGDILDSLNKVNLTLFQPLPLLRSPSPHSSSYLFSSSSSSSSSVSRSSPFSVASSSLSATGWPSAGSEFSSGLTPVWMVHRFYFRLLERLEQELQAEERHKGERKEEAKGEERTEEKEEDRFERNGESTKEMQAQENEQKDPKGGDWGLRLGSRRERHASCTEFSCLPVNSDGDARETQNSQKRRKDTRSLLRIVQALASRQRQTMTELETLLERQEVERGERSRSEGDEEDGEHTGRSERPGEAQTGEEAGKWKATQCHASGNERLQQLYQAHFFFLFFFERIAKAALPSLLLSSSSSVSAPAFSSSFAAVSASSPARPEPDCSDEERERKATEVQEGREEGPAAAVPSTHAGLVRVSPVRVDREGRGGARGDGRDAETDMNECGVERAKDSEVDEAEGPSSVPYSLTHHEAVSVLMAFASALRCLKREEKGRGSTWLHASPHSGAVSPRTHPSPFSPSPSSSSPFLSLVSSSPRIQTSSERLPGSHDASIPFSSLLVPIPSPFPAAPSSPSSPHSPASSPSLSSPPPSSSPSSSSSSLPSSSPSSSPHSASASRWVSAGGGATMEKVGNPHLARRKTFVAVPLDFSEWCSPRKERRSRSQSSARSGFRALPHLNAAVCLLSSQLLPQVKSLSPATALGLYLQLSRTPFDARVAYRTLETAPFLAEMRGWSVSSLPPLSAHPSVSLALLRRLVEQPSGLLRDLPGDVIPSFMLSVAKCMPQLNAACPLSAPLFLQDSALPAPPSHSLQPFPLRFQAPASPRDLPAHPQSTGGAPLPLSTSEGDGETPRLAHAVASLLPVLARRLAFEQLQAACGGPPRRVRGSQQLSPPASADALTALADAQAGGEGEVRRACLSLFRAALASLWRKTSRRKESGDHDADGEAATLREQRFPRRTRNEELGNSATRRPPSIAPCAAVSRQLAVEDVISLSRIAHAALKLGLLETYQAGGRGAQVSRNFGASEDERRNAEGGDSEEREGPRGNAKVADEHEERDSEEHLTEAEVDQMTQLLAANIRAFSFRQLQYLSPALLCSPAFVLPASTSRLPERSCRQEPGVALRFAGLPLAFHCLAEALRRFSAERERGNGRASRSNSSRDEWGCRQLLTGLLAANLACYSFPFAPRASLGSSEAPSAAARTERGGQSADSTDLGVPQTPGLLAFLPLQSLRTARCLVHAASRPQRQHTAGTRISALQEDVLRVLVSTLRPETPDASNGASATFPRDGTNPEPLEATPVPDRSHQLEVERSAVPEGDRRFEFRFEVVEAVVGPYTVDCILTPRNGCDGSPTSSRQTSSSP</sequence>
<organism evidence="3">
    <name type="scientific">Toxoplasma gondii (strain ATCC 50861 / VEG)</name>
    <dbReference type="NCBI Taxonomy" id="432359"/>
    <lineage>
        <taxon>Eukaryota</taxon>
        <taxon>Sar</taxon>
        <taxon>Alveolata</taxon>
        <taxon>Apicomplexa</taxon>
        <taxon>Conoidasida</taxon>
        <taxon>Coccidia</taxon>
        <taxon>Eucoccidiorida</taxon>
        <taxon>Eimeriorina</taxon>
        <taxon>Sarcocystidae</taxon>
        <taxon>Toxoplasma</taxon>
    </lineage>
</organism>